<name>A0ABT0B7G8_9SPHN</name>
<comment type="caution">
    <text evidence="1">The sequence shown here is derived from an EMBL/GenBank/DDBJ whole genome shotgun (WGS) entry which is preliminary data.</text>
</comment>
<protein>
    <submittedName>
        <fullName evidence="1">Uncharacterized protein</fullName>
    </submittedName>
</protein>
<dbReference type="Proteomes" id="UP001162880">
    <property type="component" value="Unassembled WGS sequence"/>
</dbReference>
<gene>
    <name evidence="1" type="ORF">MTR64_20820</name>
</gene>
<accession>A0ABT0B7G8</accession>
<evidence type="ECO:0000313" key="2">
    <source>
        <dbReference type="Proteomes" id="UP001162880"/>
    </source>
</evidence>
<evidence type="ECO:0000313" key="1">
    <source>
        <dbReference type="EMBL" id="MCJ2181015.1"/>
    </source>
</evidence>
<keyword evidence="2" id="KW-1185">Reference proteome</keyword>
<dbReference type="RefSeq" id="WP_243996462.1">
    <property type="nucleotide sequence ID" value="NZ_JALHLE010000054.1"/>
</dbReference>
<sequence length="111" mass="12686">MTRDAMRIDAENLTLVFKFLDHFSLSRCGPLLLAWVLAYYRQRHRKNHAARPEAERVWIETLDIQTPLNAKTRSARPYDKQGTLLASAGKHTSSPHQAVPGAEQIVWFSTN</sequence>
<proteinExistence type="predicted"/>
<organism evidence="1 2">
    <name type="scientific">Novosphingobium album</name>
    <name type="common">ex Hu et al. 2023</name>
    <dbReference type="NCBI Taxonomy" id="2930093"/>
    <lineage>
        <taxon>Bacteria</taxon>
        <taxon>Pseudomonadati</taxon>
        <taxon>Pseudomonadota</taxon>
        <taxon>Alphaproteobacteria</taxon>
        <taxon>Sphingomonadales</taxon>
        <taxon>Sphingomonadaceae</taxon>
        <taxon>Novosphingobium</taxon>
    </lineage>
</organism>
<reference evidence="1" key="1">
    <citation type="submission" date="2022-03" db="EMBL/GenBank/DDBJ databases">
        <title>Identification of a novel bacterium isolated from mangrove sediments.</title>
        <authorList>
            <person name="Pan X."/>
        </authorList>
    </citation>
    <scope>NUCLEOTIDE SEQUENCE</scope>
    <source>
        <strain evidence="1">B2580</strain>
    </source>
</reference>
<dbReference type="EMBL" id="JALHLE010000054">
    <property type="protein sequence ID" value="MCJ2181015.1"/>
    <property type="molecule type" value="Genomic_DNA"/>
</dbReference>